<evidence type="ECO:0000313" key="1">
    <source>
        <dbReference type="EMBL" id="MBK1871467.1"/>
    </source>
</evidence>
<dbReference type="EMBL" id="JAENHL010000008">
    <property type="protein sequence ID" value="MBK1871467.1"/>
    <property type="molecule type" value="Genomic_DNA"/>
</dbReference>
<name>A0ACC5RFR5_9HYPH</name>
<evidence type="ECO:0000313" key="2">
    <source>
        <dbReference type="Proteomes" id="UP000616151"/>
    </source>
</evidence>
<dbReference type="Proteomes" id="UP000616151">
    <property type="component" value="Unassembled WGS sequence"/>
</dbReference>
<keyword evidence="2" id="KW-1185">Reference proteome</keyword>
<protein>
    <submittedName>
        <fullName evidence="1">GNAT family N-acetyltransferase</fullName>
    </submittedName>
</protein>
<organism evidence="1 2">
    <name type="scientific">Taklimakanibacter albus</name>
    <dbReference type="NCBI Taxonomy" id="2800327"/>
    <lineage>
        <taxon>Bacteria</taxon>
        <taxon>Pseudomonadati</taxon>
        <taxon>Pseudomonadota</taxon>
        <taxon>Alphaproteobacteria</taxon>
        <taxon>Hyphomicrobiales</taxon>
        <taxon>Aestuariivirgaceae</taxon>
        <taxon>Taklimakanibacter</taxon>
    </lineage>
</organism>
<gene>
    <name evidence="1" type="ORF">JHL16_34185</name>
</gene>
<proteinExistence type="predicted"/>
<reference evidence="1" key="1">
    <citation type="submission" date="2021-01" db="EMBL/GenBank/DDBJ databases">
        <authorList>
            <person name="Sun Q."/>
        </authorList>
    </citation>
    <scope>NUCLEOTIDE SEQUENCE</scope>
    <source>
        <strain evidence="1">YIM B02566</strain>
    </source>
</reference>
<accession>A0ACC5RFR5</accession>
<sequence length="154" mass="17148">MGLSYRVLMAGAYPADLLAQALPMITKANPVLLASGRYGLIEDDAGRLLACGGWSLERPGSGEMVEGLAHIRHFAVRPDAVRHGFGRQLYQWCEDAVRAQRMTHFECHASLNAEGFYRRLGFRRGRELSLRLNASLTLPAIEMLKNLERHGVQS</sequence>
<comment type="caution">
    <text evidence="1">The sequence shown here is derived from an EMBL/GenBank/DDBJ whole genome shotgun (WGS) entry which is preliminary data.</text>
</comment>